<dbReference type="InterPro" id="IPR009057">
    <property type="entry name" value="Homeodomain-like_sf"/>
</dbReference>
<sequence length="286" mass="32246">MVKYKQKIQENFHNLSAGLKKVAKHLLDNPHSFAMQAAGKVAKEIGVSDATVIRFCYALGYSGFSELQQEVREHLMNVPSSLHEFQAEKEKLADNTHFYINVLKQHQGHIHSVISQLREVDLHQAVQRLIETDQILVAGMRSSFAVAHWLVFTLNLVRGNARLYQPGSDDLLLLLSQMSEKSTYVALSFHRYARETIKLAQALKEKGVFVIGITDSEVAPVTGYADLVIPVSIPVKSTIDAAPAVMAVLNAIIAGITIYDRERFERRKAAYETHQLDHFFYREDLT</sequence>
<evidence type="ECO:0000256" key="2">
    <source>
        <dbReference type="ARBA" id="ARBA00023125"/>
    </source>
</evidence>
<evidence type="ECO:0000259" key="4">
    <source>
        <dbReference type="PROSITE" id="PS51071"/>
    </source>
</evidence>
<dbReference type="InterPro" id="IPR036388">
    <property type="entry name" value="WH-like_DNA-bd_sf"/>
</dbReference>
<dbReference type="InterPro" id="IPR046348">
    <property type="entry name" value="SIS_dom_sf"/>
</dbReference>
<dbReference type="CDD" id="cd05013">
    <property type="entry name" value="SIS_RpiR"/>
    <property type="match status" value="1"/>
</dbReference>
<evidence type="ECO:0000256" key="3">
    <source>
        <dbReference type="ARBA" id="ARBA00023163"/>
    </source>
</evidence>
<evidence type="ECO:0000313" key="6">
    <source>
        <dbReference type="EMBL" id="MDQ0338831.1"/>
    </source>
</evidence>
<dbReference type="Gene3D" id="1.10.10.10">
    <property type="entry name" value="Winged helix-like DNA-binding domain superfamily/Winged helix DNA-binding domain"/>
    <property type="match status" value="1"/>
</dbReference>
<dbReference type="PANTHER" id="PTHR30514:SF18">
    <property type="entry name" value="RPIR-FAMILY TRANSCRIPTIONAL REGULATOR"/>
    <property type="match status" value="1"/>
</dbReference>
<dbReference type="InterPro" id="IPR001347">
    <property type="entry name" value="SIS_dom"/>
</dbReference>
<name>A0ABU0CQZ2_9BACI</name>
<dbReference type="SUPFAM" id="SSF46689">
    <property type="entry name" value="Homeodomain-like"/>
    <property type="match status" value="1"/>
</dbReference>
<dbReference type="PROSITE" id="PS51464">
    <property type="entry name" value="SIS"/>
    <property type="match status" value="1"/>
</dbReference>
<keyword evidence="7" id="KW-1185">Reference proteome</keyword>
<dbReference type="InterPro" id="IPR000281">
    <property type="entry name" value="HTH_RpiR"/>
</dbReference>
<evidence type="ECO:0000256" key="1">
    <source>
        <dbReference type="ARBA" id="ARBA00023015"/>
    </source>
</evidence>
<dbReference type="RefSeq" id="WP_307337835.1">
    <property type="nucleotide sequence ID" value="NZ_JAUSUQ010000005.1"/>
</dbReference>
<feature type="domain" description="HTH rpiR-type" evidence="4">
    <location>
        <begin position="2"/>
        <end position="78"/>
    </location>
</feature>
<accession>A0ABU0CQZ2</accession>
<keyword evidence="2 6" id="KW-0238">DNA-binding</keyword>
<dbReference type="PROSITE" id="PS51071">
    <property type="entry name" value="HTH_RPIR"/>
    <property type="match status" value="1"/>
</dbReference>
<proteinExistence type="predicted"/>
<dbReference type="Pfam" id="PF01380">
    <property type="entry name" value="SIS"/>
    <property type="match status" value="1"/>
</dbReference>
<protein>
    <submittedName>
        <fullName evidence="6">DNA-binding MurR/RpiR family transcriptional regulator</fullName>
    </submittedName>
</protein>
<dbReference type="InterPro" id="IPR035472">
    <property type="entry name" value="RpiR-like_SIS"/>
</dbReference>
<dbReference type="SUPFAM" id="SSF53697">
    <property type="entry name" value="SIS domain"/>
    <property type="match status" value="1"/>
</dbReference>
<dbReference type="EMBL" id="JAUSUQ010000005">
    <property type="protein sequence ID" value="MDQ0338831.1"/>
    <property type="molecule type" value="Genomic_DNA"/>
</dbReference>
<evidence type="ECO:0000259" key="5">
    <source>
        <dbReference type="PROSITE" id="PS51464"/>
    </source>
</evidence>
<keyword evidence="1" id="KW-0805">Transcription regulation</keyword>
<dbReference type="PANTHER" id="PTHR30514">
    <property type="entry name" value="GLUCOKINASE"/>
    <property type="match status" value="1"/>
</dbReference>
<dbReference type="Proteomes" id="UP001232445">
    <property type="component" value="Unassembled WGS sequence"/>
</dbReference>
<keyword evidence="3" id="KW-0804">Transcription</keyword>
<comment type="caution">
    <text evidence="6">The sequence shown here is derived from an EMBL/GenBank/DDBJ whole genome shotgun (WGS) entry which is preliminary data.</text>
</comment>
<organism evidence="6 7">
    <name type="scientific">Caldalkalibacillus uzonensis</name>
    <dbReference type="NCBI Taxonomy" id="353224"/>
    <lineage>
        <taxon>Bacteria</taxon>
        <taxon>Bacillati</taxon>
        <taxon>Bacillota</taxon>
        <taxon>Bacilli</taxon>
        <taxon>Bacillales</taxon>
        <taxon>Bacillaceae</taxon>
        <taxon>Caldalkalibacillus</taxon>
    </lineage>
</organism>
<reference evidence="6 7" key="1">
    <citation type="submission" date="2023-07" db="EMBL/GenBank/DDBJ databases">
        <title>Genomic Encyclopedia of Type Strains, Phase IV (KMG-IV): sequencing the most valuable type-strain genomes for metagenomic binning, comparative biology and taxonomic classification.</title>
        <authorList>
            <person name="Goeker M."/>
        </authorList>
    </citation>
    <scope>NUCLEOTIDE SEQUENCE [LARGE SCALE GENOMIC DNA]</scope>
    <source>
        <strain evidence="6 7">DSM 17740</strain>
    </source>
</reference>
<dbReference type="Gene3D" id="3.40.50.10490">
    <property type="entry name" value="Glucose-6-phosphate isomerase like protein, domain 1"/>
    <property type="match status" value="1"/>
</dbReference>
<gene>
    <name evidence="6" type="ORF">J2S00_001617</name>
</gene>
<dbReference type="InterPro" id="IPR047640">
    <property type="entry name" value="RpiR-like"/>
</dbReference>
<evidence type="ECO:0000313" key="7">
    <source>
        <dbReference type="Proteomes" id="UP001232445"/>
    </source>
</evidence>
<feature type="domain" description="SIS" evidence="5">
    <location>
        <begin position="125"/>
        <end position="262"/>
    </location>
</feature>
<dbReference type="Pfam" id="PF01418">
    <property type="entry name" value="HTH_6"/>
    <property type="match status" value="1"/>
</dbReference>
<dbReference type="GO" id="GO:0003677">
    <property type="term" value="F:DNA binding"/>
    <property type="evidence" value="ECO:0007669"/>
    <property type="project" value="UniProtKB-KW"/>
</dbReference>